<dbReference type="GO" id="GO:0003676">
    <property type="term" value="F:nucleic acid binding"/>
    <property type="evidence" value="ECO:0007669"/>
    <property type="project" value="InterPro"/>
</dbReference>
<proteinExistence type="predicted"/>
<reference evidence="2 3" key="1">
    <citation type="journal article" date="2022" name="Cell">
        <title>Repeat-based holocentromeres influence genome architecture and karyotype evolution.</title>
        <authorList>
            <person name="Hofstatter P.G."/>
            <person name="Thangavel G."/>
            <person name="Lux T."/>
            <person name="Neumann P."/>
            <person name="Vondrak T."/>
            <person name="Novak P."/>
            <person name="Zhang M."/>
            <person name="Costa L."/>
            <person name="Castellani M."/>
            <person name="Scott A."/>
            <person name="Toegelov H."/>
            <person name="Fuchs J."/>
            <person name="Mata-Sucre Y."/>
            <person name="Dias Y."/>
            <person name="Vanzela A.L.L."/>
            <person name="Huettel B."/>
            <person name="Almeida C.C.S."/>
            <person name="Simkova H."/>
            <person name="Souza G."/>
            <person name="Pedrosa-Harand A."/>
            <person name="Macas J."/>
            <person name="Mayer K.F.X."/>
            <person name="Houben A."/>
            <person name="Marques A."/>
        </authorList>
    </citation>
    <scope>NUCLEOTIDE SEQUENCE [LARGE SCALE GENOMIC DNA]</scope>
    <source>
        <strain evidence="2">RhyTen1mFocal</strain>
    </source>
</reference>
<feature type="region of interest" description="Disordered" evidence="1">
    <location>
        <begin position="282"/>
        <end position="302"/>
    </location>
</feature>
<dbReference type="EMBL" id="JAMRDG010000001">
    <property type="protein sequence ID" value="KAJ3703052.1"/>
    <property type="molecule type" value="Genomic_DNA"/>
</dbReference>
<gene>
    <name evidence="2" type="ORF">LUZ61_006757</name>
</gene>
<comment type="caution">
    <text evidence="2">The sequence shown here is derived from an EMBL/GenBank/DDBJ whole genome shotgun (WGS) entry which is preliminary data.</text>
</comment>
<keyword evidence="3" id="KW-1185">Reference proteome</keyword>
<name>A0AAD5ZS30_9POAL</name>
<evidence type="ECO:0000256" key="1">
    <source>
        <dbReference type="SAM" id="MobiDB-lite"/>
    </source>
</evidence>
<accession>A0AAD5ZS30</accession>
<organism evidence="2 3">
    <name type="scientific">Rhynchospora tenuis</name>
    <dbReference type="NCBI Taxonomy" id="198213"/>
    <lineage>
        <taxon>Eukaryota</taxon>
        <taxon>Viridiplantae</taxon>
        <taxon>Streptophyta</taxon>
        <taxon>Embryophyta</taxon>
        <taxon>Tracheophyta</taxon>
        <taxon>Spermatophyta</taxon>
        <taxon>Magnoliopsida</taxon>
        <taxon>Liliopsida</taxon>
        <taxon>Poales</taxon>
        <taxon>Cyperaceae</taxon>
        <taxon>Cyperoideae</taxon>
        <taxon>Rhynchosporeae</taxon>
        <taxon>Rhynchospora</taxon>
    </lineage>
</organism>
<dbReference type="Proteomes" id="UP001210211">
    <property type="component" value="Unassembled WGS sequence"/>
</dbReference>
<feature type="compositionally biased region" description="Polar residues" evidence="1">
    <location>
        <begin position="101"/>
        <end position="113"/>
    </location>
</feature>
<dbReference type="Gene3D" id="3.30.1370.50">
    <property type="entry name" value="R3H-like domain"/>
    <property type="match status" value="1"/>
</dbReference>
<sequence>MDLPDSDSWESTPMAEALVQNINPAINPILVEAVQNPELRSMVLSMECFVQRFVQTNFQHVKFPSLSNPYLRAILSLLALHYGIRSVCIEGTSLIGKRIPHSQTPSDTLSSIPAPQPEDEMSDNSKFIETSTNLKRQTGGASSSNLNLNQTYPWPDAVMERTFILDVSNLQDQPVAYPTSIPQSQLMQHGASVSKPALPPHGESASPYTAGNFLCDPSVDYMQLMQGLVPLSQETLQYQPTITYSGFLQDVLASASQPPADPNRTSVLPSTYNQLPPLQYGTSTAGPSGPPLHHYGQSASPSTLAPQFHSYNPVNSTYTQLPMPQSRQPFSLEQMLQPRPAQPPSTSVAFQIQRENNETGRLQRLVPNARQLM</sequence>
<dbReference type="InterPro" id="IPR036867">
    <property type="entry name" value="R3H_dom_sf"/>
</dbReference>
<dbReference type="AlphaFoldDB" id="A0AAD5ZS30"/>
<evidence type="ECO:0000313" key="3">
    <source>
        <dbReference type="Proteomes" id="UP001210211"/>
    </source>
</evidence>
<evidence type="ECO:0000313" key="2">
    <source>
        <dbReference type="EMBL" id="KAJ3703052.1"/>
    </source>
</evidence>
<dbReference type="SUPFAM" id="SSF82708">
    <property type="entry name" value="R3H domain"/>
    <property type="match status" value="1"/>
</dbReference>
<protein>
    <submittedName>
        <fullName evidence="2">Uncharacterized protein</fullName>
    </submittedName>
</protein>
<feature type="region of interest" description="Disordered" evidence="1">
    <location>
        <begin position="99"/>
        <end position="123"/>
    </location>
</feature>